<protein>
    <recommendedName>
        <fullName evidence="2">WipA-like phosphatase domain-containing protein</fullName>
    </recommendedName>
</protein>
<feature type="transmembrane region" description="Helical" evidence="1">
    <location>
        <begin position="551"/>
        <end position="572"/>
    </location>
</feature>
<keyword evidence="1" id="KW-0812">Transmembrane</keyword>
<accession>A0A0W0WZJ3</accession>
<sequence>MGKEILFREANLDTFPEVIAHSAEHTHVSVGDLHGNALKLIYTLIEEGILEVTREEYETLRDIYYKPTDSLTAIDLDAFRTIINSATVNSTRSLTLIGDELADRGNNDYFTLFVLKKLHDVNLDVDIMVSNHSAEFIRDYENPHFTGAHQLFGNQGQSLTNMQRLIARGLVDEEDVRRIVDDCYKPMVKAIGYTVSPEGELTLFSHAPIGLETIEALAAKFNIPYHEDSPKALIKTIDAINDHLRTLLGEKSLAQLIDAEGHSDPRHPIPLTSPLMRLVWNRALGDELRTESHGGFKVHFVHGHIGDGAILQHGAIPLPSHRNLDGWFGKGRELSQTGYLRDAYGSLDVRHFTQQSSELTAKQLAAGLADTRTKALLEETGATRLLYPKIRETLLDIQAQIDKQEQPANYEEFYKKTEALLNELDEKSEAYHRGEITAEIYEKGLHDLDSRVYKHQEKIMQHLAFEHALALLAIKNEELQEKANNDPNYKNAAIASNDLLTVLSREHQSFLKNAITPETFKKRCGTAIESATTELEKHRGLWYKMSPIIRGLLGIVALLAAAIPAVAVAVFAKHGYSGTFFSTPETDSKEKIDILKQAYEELIKPEESTGEEERRPELP</sequence>
<dbReference type="PATRIC" id="fig|29423.5.peg.1479"/>
<gene>
    <name evidence="3" type="ORF">Loak_1413</name>
</gene>
<evidence type="ECO:0000313" key="4">
    <source>
        <dbReference type="Proteomes" id="UP000054858"/>
    </source>
</evidence>
<feature type="domain" description="WipA-like phosphatase" evidence="2">
    <location>
        <begin position="94"/>
        <end position="330"/>
    </location>
</feature>
<dbReference type="InterPro" id="IPR048521">
    <property type="entry name" value="WipA_Phos"/>
</dbReference>
<dbReference type="AlphaFoldDB" id="A0A0W0WZJ3"/>
<dbReference type="Pfam" id="PF21663">
    <property type="entry name" value="WipA_Phos"/>
    <property type="match status" value="1"/>
</dbReference>
<evidence type="ECO:0000259" key="2">
    <source>
        <dbReference type="Pfam" id="PF21663"/>
    </source>
</evidence>
<keyword evidence="1" id="KW-0472">Membrane</keyword>
<organism evidence="3 4">
    <name type="scientific">Legionella oakridgensis</name>
    <dbReference type="NCBI Taxonomy" id="29423"/>
    <lineage>
        <taxon>Bacteria</taxon>
        <taxon>Pseudomonadati</taxon>
        <taxon>Pseudomonadota</taxon>
        <taxon>Gammaproteobacteria</taxon>
        <taxon>Legionellales</taxon>
        <taxon>Legionellaceae</taxon>
        <taxon>Legionella</taxon>
    </lineage>
</organism>
<keyword evidence="1" id="KW-1133">Transmembrane helix</keyword>
<dbReference type="RefSeq" id="WP_147370107.1">
    <property type="nucleotide sequence ID" value="NZ_LCUA01000002.1"/>
</dbReference>
<proteinExistence type="predicted"/>
<dbReference type="NCBIfam" id="NF043030">
    <property type="entry name" value="T4SS_Wip"/>
    <property type="match status" value="1"/>
</dbReference>
<evidence type="ECO:0000313" key="3">
    <source>
        <dbReference type="EMBL" id="KTD37737.1"/>
    </source>
</evidence>
<dbReference type="GO" id="GO:0016791">
    <property type="term" value="F:phosphatase activity"/>
    <property type="evidence" value="ECO:0007669"/>
    <property type="project" value="InterPro"/>
</dbReference>
<name>A0A0W0WZJ3_9GAMM</name>
<dbReference type="Proteomes" id="UP000054858">
    <property type="component" value="Unassembled WGS sequence"/>
</dbReference>
<dbReference type="EMBL" id="LNYP01000029">
    <property type="protein sequence ID" value="KTD37737.1"/>
    <property type="molecule type" value="Genomic_DNA"/>
</dbReference>
<reference evidence="3 4" key="1">
    <citation type="submission" date="2015-11" db="EMBL/GenBank/DDBJ databases">
        <title>Genomic analysis of 38 Legionella species identifies large and diverse effector repertoires.</title>
        <authorList>
            <person name="Burstein D."/>
            <person name="Amaro F."/>
            <person name="Zusman T."/>
            <person name="Lifshitz Z."/>
            <person name="Cohen O."/>
            <person name="Gilbert J.A."/>
            <person name="Pupko T."/>
            <person name="Shuman H.A."/>
            <person name="Segal G."/>
        </authorList>
    </citation>
    <scope>NUCLEOTIDE SEQUENCE [LARGE SCALE GENOMIC DNA]</scope>
    <source>
        <strain evidence="3 4">Oak Ridge-10</strain>
    </source>
</reference>
<evidence type="ECO:0000256" key="1">
    <source>
        <dbReference type="SAM" id="Phobius"/>
    </source>
</evidence>
<comment type="caution">
    <text evidence="3">The sequence shown here is derived from an EMBL/GenBank/DDBJ whole genome shotgun (WGS) entry which is preliminary data.</text>
</comment>